<dbReference type="SMART" id="SM00913">
    <property type="entry name" value="IBN_N"/>
    <property type="match status" value="1"/>
</dbReference>
<dbReference type="GO" id="GO:0005634">
    <property type="term" value="C:nucleus"/>
    <property type="evidence" value="ECO:0007669"/>
    <property type="project" value="UniProtKB-SubCell"/>
</dbReference>
<dbReference type="InParanoid" id="A0A1X7VEZ9"/>
<keyword evidence="7" id="KW-0539">Nucleus</keyword>
<evidence type="ECO:0000256" key="4">
    <source>
        <dbReference type="ARBA" id="ARBA00022448"/>
    </source>
</evidence>
<evidence type="ECO:0000259" key="8">
    <source>
        <dbReference type="PROSITE" id="PS50166"/>
    </source>
</evidence>
<organism evidence="9">
    <name type="scientific">Amphimedon queenslandica</name>
    <name type="common">Sponge</name>
    <dbReference type="NCBI Taxonomy" id="400682"/>
    <lineage>
        <taxon>Eukaryota</taxon>
        <taxon>Metazoa</taxon>
        <taxon>Porifera</taxon>
        <taxon>Demospongiae</taxon>
        <taxon>Heteroscleromorpha</taxon>
        <taxon>Haplosclerida</taxon>
        <taxon>Niphatidae</taxon>
        <taxon>Amphimedon</taxon>
    </lineage>
</organism>
<dbReference type="AlphaFoldDB" id="A0A1X7VEZ9"/>
<feature type="domain" description="Importin N-terminal" evidence="8">
    <location>
        <begin position="28"/>
        <end position="94"/>
    </location>
</feature>
<dbReference type="STRING" id="400682.A0A1X7VEZ9"/>
<dbReference type="InterPro" id="IPR011989">
    <property type="entry name" value="ARM-like"/>
</dbReference>
<dbReference type="EnsemblMetazoa" id="XM_019993714.1">
    <property type="protein sequence ID" value="XP_019849273.1"/>
    <property type="gene ID" value="LOC100641289"/>
</dbReference>
<keyword evidence="6" id="KW-0653">Protein transport</keyword>
<dbReference type="OrthoDB" id="10261013at2759"/>
<dbReference type="PANTHER" id="PTHR21452">
    <property type="entry name" value="EXPORTIN-6"/>
    <property type="match status" value="1"/>
</dbReference>
<dbReference type="InterPro" id="IPR001494">
    <property type="entry name" value="Importin-beta_N"/>
</dbReference>
<evidence type="ECO:0000256" key="6">
    <source>
        <dbReference type="ARBA" id="ARBA00022927"/>
    </source>
</evidence>
<dbReference type="PROSITE" id="PS50166">
    <property type="entry name" value="IMPORTIN_B_NT"/>
    <property type="match status" value="1"/>
</dbReference>
<reference evidence="9" key="2">
    <citation type="submission" date="2017-05" db="UniProtKB">
        <authorList>
            <consortium name="EnsemblMetazoa"/>
        </authorList>
    </citation>
    <scope>IDENTIFICATION</scope>
</reference>
<evidence type="ECO:0000313" key="9">
    <source>
        <dbReference type="EnsemblMetazoa" id="Aqu2.1.38573_001"/>
    </source>
</evidence>
<gene>
    <name evidence="9" type="primary">100641289</name>
</gene>
<dbReference type="Gene3D" id="1.25.10.10">
    <property type="entry name" value="Leucine-rich Repeat Variant"/>
    <property type="match status" value="1"/>
</dbReference>
<sequence>MESTLRELDGLLTRHFSPHCTNEERLEINKILDVFSCQEDVWRYCVFFLQNSSNDYVLMYALHVIENFITHRWDVLDSSCKLELRQFLTQFLIRTSSSGGGGVSSFIRNKLIHVIVLIGRKDWPHNYPDFLDHAIQFTKQEGTLLIGLLFLTTISQELATPKSSLLLSSRRDELLSLMSQHAPLLLHTLVDILNSALEPHPQNLSVVGGGSLQLPVEVCEQAFRCLGHMFTWVPLSSLITPAIIEVIFQYAYLGCHSDPEQDDCGSVLGSLAMDCVNELLIKNCVPRDFESFLMKFFDQSFSLLHRLTSEEGGKKKDFSRLDDRYISKCGDLFYWFVSSHLKRVEFNPNFPVLEFLSLFHTYTFKQPEIDSFCVCLDTWGTFLDHLILMAEDNGADIATHTSKHYERYKSVLLSMADSVLKKIQLHHNMDELQEIDDDTINDDETEWQSFLRKSLEFVGKVAQLFPMETFEMIVPLLDQYSQVYLSLSQLIVEGPRKEHVLAVSEGVQLGSLHATLKDLTSVLQALGRIAEHFSCDRFNERLPKAQQIVNQFILIAQFSSEHLLFNLESPAPLILEHDFIELHAQSLGTLQAYQHWLSKYYLASLRGEQRQDVFQYILSACISIIVSVISHEIPEKITMAACRLLMSLSFTIRPHFLSQLPQLQELMVCLSVGRFQRLPFKVNVMLHEALVGMLILPWPNVSDGEQNWDARYQELCKIITGLTLNFNRYISSPGFRQDQSLIQEAKHEIKQTLSLLQEVIVSVSYERKRSKDILYKSIESLMENIISLFDVYINESDILEVLMNFFYTLFHGLLSQVGPSLTERVTQTFMSLLTKQHLEQSLLQENSIGNKVVEKFLNVLRLLVQNYSISEKAFLPNIINFALKQVYPIVVNRELPEVKYSLYELLYQLLLNNWRYFFPSVTKKTVSGEFVQHEDDFMAIMESFAHSFLQSDINIFRHNLDSLRSLNKSHKLYSKHCFISKMREPLLHLFLQVLTQQSHDLLQEELVHCVYGIAEENFIYFHMDFLSKFLGNIDGLQQEQQLRLVEGYNVVQDQPSFSRSLLQFTNDLRYYLSINNSNQSIHQSSLK</sequence>
<evidence type="ECO:0000256" key="5">
    <source>
        <dbReference type="ARBA" id="ARBA00022490"/>
    </source>
</evidence>
<dbReference type="Proteomes" id="UP000007879">
    <property type="component" value="Unassembled WGS sequence"/>
</dbReference>
<dbReference type="KEGG" id="aqu:100641289"/>
<dbReference type="InterPro" id="IPR040016">
    <property type="entry name" value="XPO6"/>
</dbReference>
<comment type="similarity">
    <text evidence="3">Belongs to the exportin family.</text>
</comment>
<dbReference type="GO" id="GO:0006611">
    <property type="term" value="P:protein export from nucleus"/>
    <property type="evidence" value="ECO:0007669"/>
    <property type="project" value="InterPro"/>
</dbReference>
<dbReference type="eggNOG" id="KOG2020">
    <property type="taxonomic scope" value="Eukaryota"/>
</dbReference>
<dbReference type="GO" id="GO:0005737">
    <property type="term" value="C:cytoplasm"/>
    <property type="evidence" value="ECO:0007669"/>
    <property type="project" value="UniProtKB-SubCell"/>
</dbReference>
<reference evidence="10" key="1">
    <citation type="journal article" date="2010" name="Nature">
        <title>The Amphimedon queenslandica genome and the evolution of animal complexity.</title>
        <authorList>
            <person name="Srivastava M."/>
            <person name="Simakov O."/>
            <person name="Chapman J."/>
            <person name="Fahey B."/>
            <person name="Gauthier M.E."/>
            <person name="Mitros T."/>
            <person name="Richards G.S."/>
            <person name="Conaco C."/>
            <person name="Dacre M."/>
            <person name="Hellsten U."/>
            <person name="Larroux C."/>
            <person name="Putnam N.H."/>
            <person name="Stanke M."/>
            <person name="Adamska M."/>
            <person name="Darling A."/>
            <person name="Degnan S.M."/>
            <person name="Oakley T.H."/>
            <person name="Plachetzki D.C."/>
            <person name="Zhai Y."/>
            <person name="Adamski M."/>
            <person name="Calcino A."/>
            <person name="Cummins S.F."/>
            <person name="Goodstein D.M."/>
            <person name="Harris C."/>
            <person name="Jackson D.J."/>
            <person name="Leys S.P."/>
            <person name="Shu S."/>
            <person name="Woodcroft B.J."/>
            <person name="Vervoort M."/>
            <person name="Kosik K.S."/>
            <person name="Manning G."/>
            <person name="Degnan B.M."/>
            <person name="Rokhsar D.S."/>
        </authorList>
    </citation>
    <scope>NUCLEOTIDE SEQUENCE [LARGE SCALE GENOMIC DNA]</scope>
</reference>
<evidence type="ECO:0000256" key="3">
    <source>
        <dbReference type="ARBA" id="ARBA00009466"/>
    </source>
</evidence>
<dbReference type="SUPFAM" id="SSF48371">
    <property type="entry name" value="ARM repeat"/>
    <property type="match status" value="1"/>
</dbReference>
<evidence type="ECO:0000256" key="1">
    <source>
        <dbReference type="ARBA" id="ARBA00004123"/>
    </source>
</evidence>
<dbReference type="InterPro" id="IPR016024">
    <property type="entry name" value="ARM-type_fold"/>
</dbReference>
<evidence type="ECO:0000313" key="10">
    <source>
        <dbReference type="Proteomes" id="UP000007879"/>
    </source>
</evidence>
<keyword evidence="4" id="KW-0813">Transport</keyword>
<dbReference type="PANTHER" id="PTHR21452:SF4">
    <property type="entry name" value="EXPORTIN-6"/>
    <property type="match status" value="1"/>
</dbReference>
<proteinExistence type="inferred from homology"/>
<dbReference type="Pfam" id="PF08389">
    <property type="entry name" value="Xpo1"/>
    <property type="match status" value="1"/>
</dbReference>
<dbReference type="GO" id="GO:0005049">
    <property type="term" value="F:nuclear export signal receptor activity"/>
    <property type="evidence" value="ECO:0007669"/>
    <property type="project" value="InterPro"/>
</dbReference>
<evidence type="ECO:0000256" key="7">
    <source>
        <dbReference type="ARBA" id="ARBA00023242"/>
    </source>
</evidence>
<name>A0A1X7VEZ9_AMPQE</name>
<comment type="subcellular location">
    <subcellularLocation>
        <location evidence="2">Cytoplasm</location>
    </subcellularLocation>
    <subcellularLocation>
        <location evidence="1">Nucleus</location>
    </subcellularLocation>
</comment>
<evidence type="ECO:0000256" key="2">
    <source>
        <dbReference type="ARBA" id="ARBA00004496"/>
    </source>
</evidence>
<dbReference type="EnsemblMetazoa" id="Aqu2.1.38573_001">
    <property type="protein sequence ID" value="Aqu2.1.38573_001"/>
    <property type="gene ID" value="Aqu2.1.38573"/>
</dbReference>
<keyword evidence="10" id="KW-1185">Reference proteome</keyword>
<accession>A0A1X7VEZ9</accession>
<keyword evidence="5" id="KW-0963">Cytoplasm</keyword>
<dbReference type="Pfam" id="PF03810">
    <property type="entry name" value="IBN_N"/>
    <property type="match status" value="1"/>
</dbReference>
<protein>
    <recommendedName>
        <fullName evidence="8">Importin N-terminal domain-containing protein</fullName>
    </recommendedName>
</protein>
<dbReference type="GO" id="GO:0031267">
    <property type="term" value="F:small GTPase binding"/>
    <property type="evidence" value="ECO:0007669"/>
    <property type="project" value="InterPro"/>
</dbReference>
<dbReference type="InterPro" id="IPR013598">
    <property type="entry name" value="Exportin-1/Importin-b-like"/>
</dbReference>